<dbReference type="Proteomes" id="UP000250642">
    <property type="component" value="Unassembled WGS sequence"/>
</dbReference>
<accession>A0A329QSX0</accession>
<evidence type="ECO:0000313" key="2">
    <source>
        <dbReference type="EMBL" id="RAW15181.1"/>
    </source>
</evidence>
<dbReference type="InterPro" id="IPR037883">
    <property type="entry name" value="Knr4/Smi1-like_sf"/>
</dbReference>
<comment type="caution">
    <text evidence="2">The sequence shown here is derived from an EMBL/GenBank/DDBJ whole genome shotgun (WGS) entry which is preliminary data.</text>
</comment>
<reference evidence="2 3" key="1">
    <citation type="submission" date="2018-04" db="EMBL/GenBank/DDBJ databases">
        <title>Paenibacillus taichungensis Genome sequencing and assembly.</title>
        <authorList>
            <person name="Xu J."/>
            <person name="Rensing C."/>
            <person name="Mazhar H.S."/>
        </authorList>
    </citation>
    <scope>NUCLEOTIDE SEQUENCE [LARGE SCALE GENOMIC DNA]</scope>
    <source>
        <strain evidence="2 3">NC1</strain>
    </source>
</reference>
<proteinExistence type="predicted"/>
<dbReference type="Gene3D" id="3.40.1580.10">
    <property type="entry name" value="SMI1/KNR4-like"/>
    <property type="match status" value="1"/>
</dbReference>
<protein>
    <recommendedName>
        <fullName evidence="1">Knr4/Smi1-like domain-containing protein</fullName>
    </recommendedName>
</protein>
<dbReference type="EMBL" id="QEVW01000008">
    <property type="protein sequence ID" value="RAW15181.1"/>
    <property type="molecule type" value="Genomic_DNA"/>
</dbReference>
<evidence type="ECO:0000259" key="1">
    <source>
        <dbReference type="Pfam" id="PF09346"/>
    </source>
</evidence>
<sequence>MNKLNIDNIQKYYGIVFPHEYVEFQQESGGQAFDMIENGEIIDWEIRFSALDDQFIANNINLVDDVNPDPRRIIPFAWSVSSGNNYLLDYRTNSESPGVLVMDHEEAMVREDAESESETSEEAQQLLEENVREIATNFNIFITCLKARSSDSVE</sequence>
<dbReference type="RefSeq" id="WP_113053650.1">
    <property type="nucleotide sequence ID" value="NZ_QEVW01000008.1"/>
</dbReference>
<dbReference type="Pfam" id="PF09346">
    <property type="entry name" value="SMI1_KNR4"/>
    <property type="match status" value="1"/>
</dbReference>
<dbReference type="AlphaFoldDB" id="A0A329QSX0"/>
<dbReference type="InterPro" id="IPR018958">
    <property type="entry name" value="Knr4/Smi1-like_dom"/>
</dbReference>
<name>A0A329QSX0_9BACL</name>
<dbReference type="SUPFAM" id="SSF160631">
    <property type="entry name" value="SMI1/KNR4-like"/>
    <property type="match status" value="1"/>
</dbReference>
<gene>
    <name evidence="2" type="ORF">DC345_14215</name>
</gene>
<feature type="domain" description="Knr4/Smi1-like" evidence="1">
    <location>
        <begin position="5"/>
        <end position="115"/>
    </location>
</feature>
<organism evidence="2 3">
    <name type="scientific">Paenibacillus taichungensis</name>
    <dbReference type="NCBI Taxonomy" id="484184"/>
    <lineage>
        <taxon>Bacteria</taxon>
        <taxon>Bacillati</taxon>
        <taxon>Bacillota</taxon>
        <taxon>Bacilli</taxon>
        <taxon>Bacillales</taxon>
        <taxon>Paenibacillaceae</taxon>
        <taxon>Paenibacillus</taxon>
    </lineage>
</organism>
<evidence type="ECO:0000313" key="3">
    <source>
        <dbReference type="Proteomes" id="UP000250642"/>
    </source>
</evidence>